<dbReference type="Pfam" id="PF04397">
    <property type="entry name" value="LytTR"/>
    <property type="match status" value="1"/>
</dbReference>
<evidence type="ECO:0000313" key="6">
    <source>
        <dbReference type="EMBL" id="QIL48271.1"/>
    </source>
</evidence>
<evidence type="ECO:0000256" key="3">
    <source>
        <dbReference type="ARBA" id="ARBA00023125"/>
    </source>
</evidence>
<protein>
    <submittedName>
        <fullName evidence="6">LytTR family transcriptional regulator</fullName>
    </submittedName>
</protein>
<keyword evidence="7" id="KW-1185">Reference proteome</keyword>
<gene>
    <name evidence="6" type="ORF">G7082_07080</name>
</gene>
<keyword evidence="2" id="KW-0805">Transcription regulation</keyword>
<dbReference type="PANTHER" id="PTHR37299">
    <property type="entry name" value="TRANSCRIPTIONAL REGULATOR-RELATED"/>
    <property type="match status" value="1"/>
</dbReference>
<evidence type="ECO:0000256" key="1">
    <source>
        <dbReference type="ARBA" id="ARBA00022490"/>
    </source>
</evidence>
<name>A0A6G8AT66_9ENTE</name>
<proteinExistence type="predicted"/>
<sequence length="146" mass="17112">MKVTFKIDSSYDEALVEIYASQMTEQIQAIIDICSEGNKQVSALFGYIGERIVPIQEEKIIRFYSQEKKTYCELEDETVIIKEVLYKLEERYSQLIRISNSEMINPDYIKNLELSLTGTIKVNFKNGTCSHTSRRYMKEFKRRLGL</sequence>
<keyword evidence="1" id="KW-0963">Cytoplasm</keyword>
<evidence type="ECO:0000313" key="7">
    <source>
        <dbReference type="Proteomes" id="UP000501747"/>
    </source>
</evidence>
<dbReference type="Proteomes" id="UP000501747">
    <property type="component" value="Chromosome"/>
</dbReference>
<dbReference type="Gene3D" id="2.40.50.1020">
    <property type="entry name" value="LytTr DNA-binding domain"/>
    <property type="match status" value="1"/>
</dbReference>
<dbReference type="PANTHER" id="PTHR37299:SF2">
    <property type="entry name" value="HTH LYTTR-TYPE DOMAIN-CONTAINING PROTEIN"/>
    <property type="match status" value="1"/>
</dbReference>
<dbReference type="SMART" id="SM00850">
    <property type="entry name" value="LytTR"/>
    <property type="match status" value="1"/>
</dbReference>
<dbReference type="EMBL" id="CP049887">
    <property type="protein sequence ID" value="QIL48271.1"/>
    <property type="molecule type" value="Genomic_DNA"/>
</dbReference>
<evidence type="ECO:0000256" key="4">
    <source>
        <dbReference type="ARBA" id="ARBA00023163"/>
    </source>
</evidence>
<organism evidence="6 7">
    <name type="scientific">Vagococcus hydrophili</name>
    <dbReference type="NCBI Taxonomy" id="2714947"/>
    <lineage>
        <taxon>Bacteria</taxon>
        <taxon>Bacillati</taxon>
        <taxon>Bacillota</taxon>
        <taxon>Bacilli</taxon>
        <taxon>Lactobacillales</taxon>
        <taxon>Enterococcaceae</taxon>
        <taxon>Vagococcus</taxon>
    </lineage>
</organism>
<evidence type="ECO:0000256" key="2">
    <source>
        <dbReference type="ARBA" id="ARBA00023015"/>
    </source>
</evidence>
<dbReference type="PROSITE" id="PS50930">
    <property type="entry name" value="HTH_LYTTR"/>
    <property type="match status" value="1"/>
</dbReference>
<dbReference type="KEGG" id="vhy:G7082_07080"/>
<feature type="domain" description="HTH LytTR-type" evidence="5">
    <location>
        <begin position="44"/>
        <end position="146"/>
    </location>
</feature>
<dbReference type="RefSeq" id="WP_166034419.1">
    <property type="nucleotide sequence ID" value="NZ_CP049887.1"/>
</dbReference>
<evidence type="ECO:0000259" key="5">
    <source>
        <dbReference type="PROSITE" id="PS50930"/>
    </source>
</evidence>
<keyword evidence="3" id="KW-0238">DNA-binding</keyword>
<dbReference type="InterPro" id="IPR046947">
    <property type="entry name" value="LytR-like"/>
</dbReference>
<dbReference type="GO" id="GO:0003677">
    <property type="term" value="F:DNA binding"/>
    <property type="evidence" value="ECO:0007669"/>
    <property type="project" value="UniProtKB-KW"/>
</dbReference>
<accession>A0A6G8AT66</accession>
<dbReference type="AlphaFoldDB" id="A0A6G8AT66"/>
<dbReference type="GO" id="GO:0000156">
    <property type="term" value="F:phosphorelay response regulator activity"/>
    <property type="evidence" value="ECO:0007669"/>
    <property type="project" value="InterPro"/>
</dbReference>
<dbReference type="InterPro" id="IPR007492">
    <property type="entry name" value="LytTR_DNA-bd_dom"/>
</dbReference>
<keyword evidence="4" id="KW-0804">Transcription</keyword>
<reference evidence="6 7" key="1">
    <citation type="submission" date="2020-03" db="EMBL/GenBank/DDBJ databases">
        <title>Vagococcus sp. nov., isolated from beetles.</title>
        <authorList>
            <person name="Hyun D.-W."/>
            <person name="Bae J.-W."/>
        </authorList>
    </citation>
    <scope>NUCLEOTIDE SEQUENCE [LARGE SCALE GENOMIC DNA]</scope>
    <source>
        <strain evidence="6 7">HDW17B</strain>
    </source>
</reference>